<keyword evidence="12" id="KW-1185">Reference proteome</keyword>
<keyword evidence="9" id="KW-0496">Mitochondrion</keyword>
<keyword evidence="3" id="KW-0813">Transport</keyword>
<dbReference type="PANTHER" id="PTHR10485">
    <property type="entry name" value="MITOCHONDRIAL IMPORT INNER MEMBRANE TRANSLOCASE SUBUNIT TIM-17"/>
    <property type="match status" value="1"/>
</dbReference>
<keyword evidence="7" id="KW-1133">Transmembrane helix</keyword>
<reference evidence="11" key="2">
    <citation type="submission" date="2013-04" db="UniProtKB">
        <authorList>
            <consortium name="EnsemblPlants"/>
        </authorList>
    </citation>
    <scope>IDENTIFICATION</scope>
</reference>
<evidence type="ECO:0000256" key="1">
    <source>
        <dbReference type="ARBA" id="ARBA00004448"/>
    </source>
</evidence>
<dbReference type="GO" id="GO:0008320">
    <property type="term" value="F:protein transmembrane transporter activity"/>
    <property type="evidence" value="ECO:0007669"/>
    <property type="project" value="TreeGrafter"/>
</dbReference>
<evidence type="ECO:0000313" key="11">
    <source>
        <dbReference type="EnsemblPlants" id="OB07G27090.1"/>
    </source>
</evidence>
<sequence length="157" mass="16203">MGTPETSREPCPDRILDDVGGAFGMGAVGGSVFHFLKGTYNSPNGERLVGGAQAVRMNVPRIAGGWGVWCTLFSTCDCAMVLACQKEDPYNAIIVGAATSGILAICQGLCSVLSASVQGGVLLALVSGFGIMMHKLPERDIGSMPVDDPTEESHVGG</sequence>
<dbReference type="Pfam" id="PF02466">
    <property type="entry name" value="Tim17"/>
    <property type="match status" value="1"/>
</dbReference>
<evidence type="ECO:0000256" key="5">
    <source>
        <dbReference type="ARBA" id="ARBA00022792"/>
    </source>
</evidence>
<proteinExistence type="inferred from homology"/>
<dbReference type="STRING" id="4533.J3MMS7"/>
<keyword evidence="8" id="KW-0811">Translocation</keyword>
<evidence type="ECO:0000256" key="8">
    <source>
        <dbReference type="ARBA" id="ARBA00023010"/>
    </source>
</evidence>
<protein>
    <submittedName>
        <fullName evidence="11">Uncharacterized protein</fullName>
    </submittedName>
</protein>
<evidence type="ECO:0000256" key="9">
    <source>
        <dbReference type="ARBA" id="ARBA00023128"/>
    </source>
</evidence>
<evidence type="ECO:0000256" key="2">
    <source>
        <dbReference type="ARBA" id="ARBA00008444"/>
    </source>
</evidence>
<dbReference type="eggNOG" id="KOG1652">
    <property type="taxonomic scope" value="Eukaryota"/>
</dbReference>
<keyword evidence="10" id="KW-0472">Membrane</keyword>
<dbReference type="Gramene" id="OB07G27090.1">
    <property type="protein sequence ID" value="OB07G27090.1"/>
    <property type="gene ID" value="OB07G27090"/>
</dbReference>
<evidence type="ECO:0000256" key="10">
    <source>
        <dbReference type="ARBA" id="ARBA00023136"/>
    </source>
</evidence>
<keyword evidence="6" id="KW-0653">Protein transport</keyword>
<accession>J3MMS7</accession>
<keyword evidence="5" id="KW-0999">Mitochondrion inner membrane</keyword>
<dbReference type="Proteomes" id="UP000006038">
    <property type="component" value="Chromosome 7"/>
</dbReference>
<evidence type="ECO:0000256" key="3">
    <source>
        <dbReference type="ARBA" id="ARBA00022448"/>
    </source>
</evidence>
<evidence type="ECO:0000256" key="4">
    <source>
        <dbReference type="ARBA" id="ARBA00022692"/>
    </source>
</evidence>
<dbReference type="AlphaFoldDB" id="J3MMS7"/>
<dbReference type="EnsemblPlants" id="OB07G27090.1">
    <property type="protein sequence ID" value="OB07G27090.1"/>
    <property type="gene ID" value="OB07G27090"/>
</dbReference>
<reference evidence="11" key="1">
    <citation type="journal article" date="2013" name="Nat. Commun.">
        <title>Whole-genome sequencing of Oryza brachyantha reveals mechanisms underlying Oryza genome evolution.</title>
        <authorList>
            <person name="Chen J."/>
            <person name="Huang Q."/>
            <person name="Gao D."/>
            <person name="Wang J."/>
            <person name="Lang Y."/>
            <person name="Liu T."/>
            <person name="Li B."/>
            <person name="Bai Z."/>
            <person name="Luis Goicoechea J."/>
            <person name="Liang C."/>
            <person name="Chen C."/>
            <person name="Zhang W."/>
            <person name="Sun S."/>
            <person name="Liao Y."/>
            <person name="Zhang X."/>
            <person name="Yang L."/>
            <person name="Song C."/>
            <person name="Wang M."/>
            <person name="Shi J."/>
            <person name="Liu G."/>
            <person name="Liu J."/>
            <person name="Zhou H."/>
            <person name="Zhou W."/>
            <person name="Yu Q."/>
            <person name="An N."/>
            <person name="Chen Y."/>
            <person name="Cai Q."/>
            <person name="Wang B."/>
            <person name="Liu B."/>
            <person name="Min J."/>
            <person name="Huang Y."/>
            <person name="Wu H."/>
            <person name="Li Z."/>
            <person name="Zhang Y."/>
            <person name="Yin Y."/>
            <person name="Song W."/>
            <person name="Jiang J."/>
            <person name="Jackson S.A."/>
            <person name="Wing R.A."/>
            <person name="Wang J."/>
            <person name="Chen M."/>
        </authorList>
    </citation>
    <scope>NUCLEOTIDE SEQUENCE [LARGE SCALE GENOMIC DNA]</scope>
    <source>
        <strain evidence="11">cv. IRGC 101232</strain>
    </source>
</reference>
<dbReference type="OMA" id="FDCTFQY"/>
<dbReference type="PANTHER" id="PTHR10485:SF0">
    <property type="entry name" value="AT05822P-RELATED"/>
    <property type="match status" value="1"/>
</dbReference>
<dbReference type="HOGENOM" id="CLU_087811_3_0_1"/>
<evidence type="ECO:0000256" key="7">
    <source>
        <dbReference type="ARBA" id="ARBA00022989"/>
    </source>
</evidence>
<evidence type="ECO:0000313" key="12">
    <source>
        <dbReference type="Proteomes" id="UP000006038"/>
    </source>
</evidence>
<dbReference type="GO" id="GO:0005744">
    <property type="term" value="C:TIM23 mitochondrial import inner membrane translocase complex"/>
    <property type="evidence" value="ECO:0007669"/>
    <property type="project" value="TreeGrafter"/>
</dbReference>
<name>J3MMS7_ORYBR</name>
<evidence type="ECO:0000256" key="6">
    <source>
        <dbReference type="ARBA" id="ARBA00022927"/>
    </source>
</evidence>
<organism evidence="11">
    <name type="scientific">Oryza brachyantha</name>
    <name type="common">malo sina</name>
    <dbReference type="NCBI Taxonomy" id="4533"/>
    <lineage>
        <taxon>Eukaryota</taxon>
        <taxon>Viridiplantae</taxon>
        <taxon>Streptophyta</taxon>
        <taxon>Embryophyta</taxon>
        <taxon>Tracheophyta</taxon>
        <taxon>Spermatophyta</taxon>
        <taxon>Magnoliopsida</taxon>
        <taxon>Liliopsida</taxon>
        <taxon>Poales</taxon>
        <taxon>Poaceae</taxon>
        <taxon>BOP clade</taxon>
        <taxon>Oryzoideae</taxon>
        <taxon>Oryzeae</taxon>
        <taxon>Oryzinae</taxon>
        <taxon>Oryza</taxon>
    </lineage>
</organism>
<comment type="subcellular location">
    <subcellularLocation>
        <location evidence="1">Mitochondrion inner membrane</location>
        <topology evidence="1">Multi-pass membrane protein</topology>
    </subcellularLocation>
</comment>
<keyword evidence="4" id="KW-0812">Transmembrane</keyword>
<comment type="similarity">
    <text evidence="2">Belongs to the Tim17/Tim22/Tim23 family.</text>
</comment>
<dbReference type="GO" id="GO:0030150">
    <property type="term" value="P:protein import into mitochondrial matrix"/>
    <property type="evidence" value="ECO:0007669"/>
    <property type="project" value="TreeGrafter"/>
</dbReference>